<dbReference type="InterPro" id="IPR010921">
    <property type="entry name" value="Trp_repressor/repl_initiator"/>
</dbReference>
<evidence type="ECO:0000313" key="1">
    <source>
        <dbReference type="EMBL" id="TQM19164.1"/>
    </source>
</evidence>
<dbReference type="RefSeq" id="WP_047427182.1">
    <property type="nucleotide sequence ID" value="NZ_VFPD01000002.1"/>
</dbReference>
<gene>
    <name evidence="1" type="ORF">FB551_3559</name>
</gene>
<dbReference type="AlphaFoldDB" id="A0A543EC49"/>
<keyword evidence="2" id="KW-1185">Reference proteome</keyword>
<reference evidence="1 2" key="1">
    <citation type="submission" date="2019-06" db="EMBL/GenBank/DDBJ databases">
        <title>Sorghum-associated microbial communities from plants grown in Nebraska, USA.</title>
        <authorList>
            <person name="Schachtman D."/>
        </authorList>
    </citation>
    <scope>NUCLEOTIDE SEQUENCE [LARGE SCALE GENOMIC DNA]</scope>
    <source>
        <strain evidence="1 2">110</strain>
    </source>
</reference>
<proteinExistence type="predicted"/>
<protein>
    <submittedName>
        <fullName evidence="1">Uncharacterized protein</fullName>
    </submittedName>
</protein>
<evidence type="ECO:0000313" key="2">
    <source>
        <dbReference type="Proteomes" id="UP000316437"/>
    </source>
</evidence>
<sequence>MIPDYKQIYTDILEEKFPEKLSDATIRHKLETFHSAFDILKFNQLIFGETEYMMERKNQRLRSYDKESILKILTYQKRNGLTNLQVSDHFKISRNTIAKWKAIFMTEVLQSV</sequence>
<dbReference type="SUPFAM" id="SSF48295">
    <property type="entry name" value="TrpR-like"/>
    <property type="match status" value="1"/>
</dbReference>
<dbReference type="Proteomes" id="UP000316437">
    <property type="component" value="Unassembled WGS sequence"/>
</dbReference>
<dbReference type="GO" id="GO:0043565">
    <property type="term" value="F:sequence-specific DNA binding"/>
    <property type="evidence" value="ECO:0007669"/>
    <property type="project" value="InterPro"/>
</dbReference>
<accession>A0A543EC49</accession>
<dbReference type="EMBL" id="VFPD01000002">
    <property type="protein sequence ID" value="TQM19164.1"/>
    <property type="molecule type" value="Genomic_DNA"/>
</dbReference>
<name>A0A543EC49_9FLAO</name>
<comment type="caution">
    <text evidence="1">The sequence shown here is derived from an EMBL/GenBank/DDBJ whole genome shotgun (WGS) entry which is preliminary data.</text>
</comment>
<organism evidence="1 2">
    <name type="scientific">Chryseobacterium aquifrigidense</name>
    <dbReference type="NCBI Taxonomy" id="558021"/>
    <lineage>
        <taxon>Bacteria</taxon>
        <taxon>Pseudomonadati</taxon>
        <taxon>Bacteroidota</taxon>
        <taxon>Flavobacteriia</taxon>
        <taxon>Flavobacteriales</taxon>
        <taxon>Weeksellaceae</taxon>
        <taxon>Chryseobacterium group</taxon>
        <taxon>Chryseobacterium</taxon>
    </lineage>
</organism>